<proteinExistence type="predicted"/>
<protein>
    <submittedName>
        <fullName evidence="1">Uncharacterized protein</fullName>
    </submittedName>
</protein>
<accession>A0A923IZT0</accession>
<reference evidence="1 2" key="1">
    <citation type="submission" date="2020-04" db="EMBL/GenBank/DDBJ databases">
        <title>Genomic insights into acetone-butanol-ethanol (ABE) fermentation by sequencing solventogenic clostridia strains.</title>
        <authorList>
            <person name="Brown S."/>
        </authorList>
    </citation>
    <scope>NUCLEOTIDE SEQUENCE [LARGE SCALE GENOMIC DNA]</scope>
    <source>
        <strain evidence="1 2">DJ011</strain>
    </source>
</reference>
<evidence type="ECO:0000313" key="2">
    <source>
        <dbReference type="Proteomes" id="UP000563151"/>
    </source>
</evidence>
<dbReference type="Proteomes" id="UP000563151">
    <property type="component" value="Unassembled WGS sequence"/>
</dbReference>
<dbReference type="EMBL" id="JAAZWO010000004">
    <property type="protein sequence ID" value="MBC2396984.1"/>
    <property type="molecule type" value="Genomic_DNA"/>
</dbReference>
<dbReference type="AlphaFoldDB" id="A0A923IZT0"/>
<organism evidence="1 2">
    <name type="scientific">Clostridium tetanomorphum</name>
    <dbReference type="NCBI Taxonomy" id="1553"/>
    <lineage>
        <taxon>Bacteria</taxon>
        <taxon>Bacillati</taxon>
        <taxon>Bacillota</taxon>
        <taxon>Clostridia</taxon>
        <taxon>Eubacteriales</taxon>
        <taxon>Clostridiaceae</taxon>
        <taxon>Clostridium</taxon>
    </lineage>
</organism>
<comment type="caution">
    <text evidence="1">The sequence shown here is derived from an EMBL/GenBank/DDBJ whole genome shotgun (WGS) entry which is preliminary data.</text>
</comment>
<evidence type="ECO:0000313" key="1">
    <source>
        <dbReference type="EMBL" id="MBC2396984.1"/>
    </source>
</evidence>
<sequence>MKLVLVNEKIINKVLATPIYAQDGRIFLNKGYVFTSSIIERIKNFGINTTYIEDENNDLTVEHILDMPIKLKNIGILKDVFERAKKEKK</sequence>
<name>A0A923IZT0_CLOTT</name>
<gene>
    <name evidence="1" type="ORF">HGG79_04205</name>
</gene>
<dbReference type="RefSeq" id="WP_173680543.1">
    <property type="nucleotide sequence ID" value="NZ_JAAZWO010000004.1"/>
</dbReference>
<keyword evidence="2" id="KW-1185">Reference proteome</keyword>